<protein>
    <recommendedName>
        <fullName evidence="9">BioF2-like acetyltransferase domain-containing protein</fullName>
    </recommendedName>
</protein>
<reference evidence="7 8" key="1">
    <citation type="journal article" date="2016" name="Nat. Commun.">
        <title>Thousands of microbial genomes shed light on interconnected biogeochemical processes in an aquifer system.</title>
        <authorList>
            <person name="Anantharaman K."/>
            <person name="Brown C.T."/>
            <person name="Hug L.A."/>
            <person name="Sharon I."/>
            <person name="Castelle C.J."/>
            <person name="Probst A.J."/>
            <person name="Thomas B.C."/>
            <person name="Singh A."/>
            <person name="Wilkins M.J."/>
            <person name="Karaoz U."/>
            <person name="Brodie E.L."/>
            <person name="Williams K.H."/>
            <person name="Hubbard S.S."/>
            <person name="Banfield J.F."/>
        </authorList>
    </citation>
    <scope>NUCLEOTIDE SEQUENCE [LARGE SCALE GENOMIC DNA]</scope>
</reference>
<sequence length="340" mass="40350">MQIREIDNKNKWENFIAKYSPQSLFQSWNWGETIRKSNDKKVSFKNYFGLFDSANNLKGIFQIVKVEATRGTYLHLRHGPILSLWNLNNLRFIKNYLIKLAETENAAFIRLSPLIELSKYHISLFKKSGFINSPIHSMDGEYCWVLDLDKSDDELLKEMRKTTRYLIRWALKNKVEIKISQDSFAIGEFLKLYDLTSKRQHFIKHQGIKEEFEIFAKENQALLFLGFHQNKLLSSAIVLFYQNQAIYHHSASIKEKIPVNYLLQWQAILEAKMRKLKIYNFWGIAPSDKGRHPWKNLTLFKKGFGGRTVEYLHSQDLPVKKIPYIKTYCIEYFRKLWKGY</sequence>
<dbReference type="SUPFAM" id="SSF55729">
    <property type="entry name" value="Acyl-CoA N-acyltransferases (Nat)"/>
    <property type="match status" value="2"/>
</dbReference>
<dbReference type="GO" id="GO:0008360">
    <property type="term" value="P:regulation of cell shape"/>
    <property type="evidence" value="ECO:0007669"/>
    <property type="project" value="UniProtKB-KW"/>
</dbReference>
<dbReference type="InterPro" id="IPR003447">
    <property type="entry name" value="FEMABX"/>
</dbReference>
<dbReference type="Gene3D" id="3.40.630.30">
    <property type="match status" value="2"/>
</dbReference>
<keyword evidence="6" id="KW-0961">Cell wall biogenesis/degradation</keyword>
<evidence type="ECO:0000256" key="3">
    <source>
        <dbReference type="ARBA" id="ARBA00022960"/>
    </source>
</evidence>
<evidence type="ECO:0000256" key="6">
    <source>
        <dbReference type="ARBA" id="ARBA00023316"/>
    </source>
</evidence>
<dbReference type="InterPro" id="IPR050644">
    <property type="entry name" value="PG_Glycine_Bridge_Synth"/>
</dbReference>
<keyword evidence="3" id="KW-0133">Cell shape</keyword>
<gene>
    <name evidence="7" type="ORF">A2W14_00260</name>
</gene>
<evidence type="ECO:0000256" key="5">
    <source>
        <dbReference type="ARBA" id="ARBA00023315"/>
    </source>
</evidence>
<dbReference type="Proteomes" id="UP000176665">
    <property type="component" value="Unassembled WGS sequence"/>
</dbReference>
<comment type="caution">
    <text evidence="7">The sequence shown here is derived from an EMBL/GenBank/DDBJ whole genome shotgun (WGS) entry which is preliminary data.</text>
</comment>
<evidence type="ECO:0000256" key="2">
    <source>
        <dbReference type="ARBA" id="ARBA00022679"/>
    </source>
</evidence>
<proteinExistence type="inferred from homology"/>
<dbReference type="STRING" id="1798371.A2W14_00260"/>
<dbReference type="AlphaFoldDB" id="A0A1F5YRR6"/>
<dbReference type="GO" id="GO:0016755">
    <property type="term" value="F:aminoacyltransferase activity"/>
    <property type="evidence" value="ECO:0007669"/>
    <property type="project" value="InterPro"/>
</dbReference>
<dbReference type="PANTHER" id="PTHR36174">
    <property type="entry name" value="LIPID II:GLYCINE GLYCYLTRANSFERASE"/>
    <property type="match status" value="1"/>
</dbReference>
<comment type="similarity">
    <text evidence="1">Belongs to the FemABX family.</text>
</comment>
<dbReference type="PANTHER" id="PTHR36174:SF1">
    <property type="entry name" value="LIPID II:GLYCINE GLYCYLTRANSFERASE"/>
    <property type="match status" value="1"/>
</dbReference>
<evidence type="ECO:0000256" key="1">
    <source>
        <dbReference type="ARBA" id="ARBA00009943"/>
    </source>
</evidence>
<evidence type="ECO:0000256" key="4">
    <source>
        <dbReference type="ARBA" id="ARBA00022984"/>
    </source>
</evidence>
<evidence type="ECO:0000313" key="7">
    <source>
        <dbReference type="EMBL" id="OGG02921.1"/>
    </source>
</evidence>
<dbReference type="GO" id="GO:0071555">
    <property type="term" value="P:cell wall organization"/>
    <property type="evidence" value="ECO:0007669"/>
    <property type="project" value="UniProtKB-KW"/>
</dbReference>
<keyword evidence="4" id="KW-0573">Peptidoglycan synthesis</keyword>
<accession>A0A1F5YRR6</accession>
<keyword evidence="5" id="KW-0012">Acyltransferase</keyword>
<dbReference type="GO" id="GO:0009252">
    <property type="term" value="P:peptidoglycan biosynthetic process"/>
    <property type="evidence" value="ECO:0007669"/>
    <property type="project" value="UniProtKB-KW"/>
</dbReference>
<dbReference type="InterPro" id="IPR016181">
    <property type="entry name" value="Acyl_CoA_acyltransferase"/>
</dbReference>
<evidence type="ECO:0000313" key="8">
    <source>
        <dbReference type="Proteomes" id="UP000176665"/>
    </source>
</evidence>
<evidence type="ECO:0008006" key="9">
    <source>
        <dbReference type="Google" id="ProtNLM"/>
    </source>
</evidence>
<dbReference type="Pfam" id="PF02388">
    <property type="entry name" value="FemAB"/>
    <property type="match status" value="2"/>
</dbReference>
<organism evidence="7 8">
    <name type="scientific">Candidatus Gottesmanbacteria bacterium RBG_16_37_8</name>
    <dbReference type="NCBI Taxonomy" id="1798371"/>
    <lineage>
        <taxon>Bacteria</taxon>
        <taxon>Candidatus Gottesmaniibacteriota</taxon>
    </lineage>
</organism>
<dbReference type="PROSITE" id="PS51191">
    <property type="entry name" value="FEMABX"/>
    <property type="match status" value="1"/>
</dbReference>
<name>A0A1F5YRR6_9BACT</name>
<keyword evidence="2" id="KW-0808">Transferase</keyword>
<dbReference type="EMBL" id="MFJA01000046">
    <property type="protein sequence ID" value="OGG02921.1"/>
    <property type="molecule type" value="Genomic_DNA"/>
</dbReference>